<sequence length="78" mass="8756">MRREKTDRQTLQAHGPQLPLELLPPENLVILLAIEGLCRTAQLHVGRRGRRPHRGRRVRRHLRSLMPGVLGATLGSAA</sequence>
<evidence type="ECO:0000313" key="1">
    <source>
        <dbReference type="EMBL" id="TNN40850.1"/>
    </source>
</evidence>
<comment type="caution">
    <text evidence="1">The sequence shown here is derived from an EMBL/GenBank/DDBJ whole genome shotgun (WGS) entry which is preliminary data.</text>
</comment>
<proteinExistence type="predicted"/>
<gene>
    <name evidence="1" type="ORF">EYF80_048984</name>
</gene>
<dbReference type="EMBL" id="SRLO01001154">
    <property type="protein sequence ID" value="TNN40850.1"/>
    <property type="molecule type" value="Genomic_DNA"/>
</dbReference>
<organism evidence="1 2">
    <name type="scientific">Liparis tanakae</name>
    <name type="common">Tanaka's snailfish</name>
    <dbReference type="NCBI Taxonomy" id="230148"/>
    <lineage>
        <taxon>Eukaryota</taxon>
        <taxon>Metazoa</taxon>
        <taxon>Chordata</taxon>
        <taxon>Craniata</taxon>
        <taxon>Vertebrata</taxon>
        <taxon>Euteleostomi</taxon>
        <taxon>Actinopterygii</taxon>
        <taxon>Neopterygii</taxon>
        <taxon>Teleostei</taxon>
        <taxon>Neoteleostei</taxon>
        <taxon>Acanthomorphata</taxon>
        <taxon>Eupercaria</taxon>
        <taxon>Perciformes</taxon>
        <taxon>Cottioidei</taxon>
        <taxon>Cottales</taxon>
        <taxon>Liparidae</taxon>
        <taxon>Liparis</taxon>
    </lineage>
</organism>
<reference evidence="1 2" key="1">
    <citation type="submission" date="2019-03" db="EMBL/GenBank/DDBJ databases">
        <title>First draft genome of Liparis tanakae, snailfish: a comprehensive survey of snailfish specific genes.</title>
        <authorList>
            <person name="Kim W."/>
            <person name="Song I."/>
            <person name="Jeong J.-H."/>
            <person name="Kim D."/>
            <person name="Kim S."/>
            <person name="Ryu S."/>
            <person name="Song J.Y."/>
            <person name="Lee S.K."/>
        </authorList>
    </citation>
    <scope>NUCLEOTIDE SEQUENCE [LARGE SCALE GENOMIC DNA]</scope>
    <source>
        <tissue evidence="1">Muscle</tissue>
    </source>
</reference>
<evidence type="ECO:0000313" key="2">
    <source>
        <dbReference type="Proteomes" id="UP000314294"/>
    </source>
</evidence>
<name>A0A4Z2FIU9_9TELE</name>
<accession>A0A4Z2FIU9</accession>
<keyword evidence="2" id="KW-1185">Reference proteome</keyword>
<dbReference type="AlphaFoldDB" id="A0A4Z2FIU9"/>
<protein>
    <submittedName>
        <fullName evidence="1">Uncharacterized protein</fullName>
    </submittedName>
</protein>
<dbReference type="Proteomes" id="UP000314294">
    <property type="component" value="Unassembled WGS sequence"/>
</dbReference>